<reference evidence="1 2" key="1">
    <citation type="submission" date="2018-03" db="EMBL/GenBank/DDBJ databases">
        <title>Genomic Encyclopedia of Archaeal and Bacterial Type Strains, Phase II (KMG-II): from individual species to whole genera.</title>
        <authorList>
            <person name="Goeker M."/>
        </authorList>
    </citation>
    <scope>NUCLEOTIDE SEQUENCE [LARGE SCALE GENOMIC DNA]</scope>
    <source>
        <strain evidence="1 2">DSM 29328</strain>
    </source>
</reference>
<gene>
    <name evidence="1" type="ORF">CLV78_10771</name>
</gene>
<evidence type="ECO:0000313" key="1">
    <source>
        <dbReference type="EMBL" id="PRY22147.1"/>
    </source>
</evidence>
<protein>
    <submittedName>
        <fullName evidence="1">Uncharacterized protein</fullName>
    </submittedName>
</protein>
<comment type="caution">
    <text evidence="1">The sequence shown here is derived from an EMBL/GenBank/DDBJ whole genome shotgun (WGS) entry which is preliminary data.</text>
</comment>
<name>A0A2T0RLY6_9RHOB</name>
<dbReference type="Proteomes" id="UP000239480">
    <property type="component" value="Unassembled WGS sequence"/>
</dbReference>
<accession>A0A2T0RLY6</accession>
<keyword evidence="2" id="KW-1185">Reference proteome</keyword>
<dbReference type="AlphaFoldDB" id="A0A2T0RLY6"/>
<evidence type="ECO:0000313" key="2">
    <source>
        <dbReference type="Proteomes" id="UP000239480"/>
    </source>
</evidence>
<proteinExistence type="predicted"/>
<dbReference type="EMBL" id="PVTD01000007">
    <property type="protein sequence ID" value="PRY22147.1"/>
    <property type="molecule type" value="Genomic_DNA"/>
</dbReference>
<organism evidence="1 2">
    <name type="scientific">Aliiruegeria haliotis</name>
    <dbReference type="NCBI Taxonomy" id="1280846"/>
    <lineage>
        <taxon>Bacteria</taxon>
        <taxon>Pseudomonadati</taxon>
        <taxon>Pseudomonadota</taxon>
        <taxon>Alphaproteobacteria</taxon>
        <taxon>Rhodobacterales</taxon>
        <taxon>Roseobacteraceae</taxon>
        <taxon>Aliiruegeria</taxon>
    </lineage>
</organism>
<sequence>MARKRYSGEDVLKLPLKIGLKLTGGDDVWSVSAKRLATMSHTRSTGPSELPMVCATGSNSNWRQRMYQRFCWMGNSQLPELRNLENEDARLAKIVTK</sequence>